<comment type="similarity">
    <text evidence="3">Belongs to the peptidase M24B family.</text>
</comment>
<dbReference type="PROSITE" id="PS00491">
    <property type="entry name" value="PROLINE_PEPTIDASE"/>
    <property type="match status" value="1"/>
</dbReference>
<dbReference type="STRING" id="168384.SAMN05660368_03155"/>
<organism evidence="6 7">
    <name type="scientific">Marvinbryantia formatexigens DSM 14469</name>
    <dbReference type="NCBI Taxonomy" id="478749"/>
    <lineage>
        <taxon>Bacteria</taxon>
        <taxon>Bacillati</taxon>
        <taxon>Bacillota</taxon>
        <taxon>Clostridia</taxon>
        <taxon>Lachnospirales</taxon>
        <taxon>Lachnospiraceae</taxon>
        <taxon>Marvinbryantia</taxon>
    </lineage>
</organism>
<evidence type="ECO:0000313" key="7">
    <source>
        <dbReference type="Proteomes" id="UP000005561"/>
    </source>
</evidence>
<reference evidence="6" key="1">
    <citation type="submission" date="2009-07" db="EMBL/GenBank/DDBJ databases">
        <authorList>
            <person name="Weinstock G."/>
            <person name="Sodergren E."/>
            <person name="Clifton S."/>
            <person name="Fulton L."/>
            <person name="Fulton B."/>
            <person name="Courtney L."/>
            <person name="Fronick C."/>
            <person name="Harrison M."/>
            <person name="Strong C."/>
            <person name="Farmer C."/>
            <person name="Delahaunty K."/>
            <person name="Markovic C."/>
            <person name="Hall O."/>
            <person name="Minx P."/>
            <person name="Tomlinson C."/>
            <person name="Mitreva M."/>
            <person name="Nelson J."/>
            <person name="Hou S."/>
            <person name="Wollam A."/>
            <person name="Pepin K.H."/>
            <person name="Johnson M."/>
            <person name="Bhonagiri V."/>
            <person name="Nash W.E."/>
            <person name="Warren W."/>
            <person name="Chinwalla A."/>
            <person name="Mardis E.R."/>
            <person name="Wilson R.K."/>
        </authorList>
    </citation>
    <scope>NUCLEOTIDE SEQUENCE [LARGE SCALE GENOMIC DNA]</scope>
    <source>
        <strain evidence="6">DSM 14469</strain>
    </source>
</reference>
<evidence type="ECO:0000256" key="2">
    <source>
        <dbReference type="ARBA" id="ARBA00022801"/>
    </source>
</evidence>
<comment type="caution">
    <text evidence="6">The sequence shown here is derived from an EMBL/GenBank/DDBJ whole genome shotgun (WGS) entry which is preliminary data.</text>
</comment>
<feature type="domain" description="Peptidase M24" evidence="4">
    <location>
        <begin position="136"/>
        <end position="339"/>
    </location>
</feature>
<dbReference type="eggNOG" id="COG0006">
    <property type="taxonomic scope" value="Bacteria"/>
</dbReference>
<evidence type="ECO:0000259" key="4">
    <source>
        <dbReference type="Pfam" id="PF00557"/>
    </source>
</evidence>
<dbReference type="InterPro" id="IPR029149">
    <property type="entry name" value="Creatin/AminoP/Spt16_N"/>
</dbReference>
<evidence type="ECO:0000259" key="5">
    <source>
        <dbReference type="Pfam" id="PF01321"/>
    </source>
</evidence>
<feature type="domain" description="Creatinase N-terminal" evidence="5">
    <location>
        <begin position="4"/>
        <end position="128"/>
    </location>
</feature>
<accession>C6LJG9</accession>
<evidence type="ECO:0000256" key="1">
    <source>
        <dbReference type="ARBA" id="ARBA00022723"/>
    </source>
</evidence>
<dbReference type="RefSeq" id="WP_006863568.1">
    <property type="nucleotide sequence ID" value="NZ_ACCL02000020.1"/>
</dbReference>
<dbReference type="InterPro" id="IPR050659">
    <property type="entry name" value="Peptidase_M24B"/>
</dbReference>
<sequence>MDKIQKLQKTMPSSVEALIVCDPANRFYLTGMKSSAGTVLVTRQRAWLLIDFRYLEEAEKKVKNCTVLEQKELYAQLATLLRKQQIKKVSVLADRMTLVQCRALREGLALAEIDDTEMAAQWMERMRMEKDDEEIECHRRAQQITDRTFDYICGIIRPGMTELEISQEIGTHLTALGSDDRNFNFIVASGTNSSLPHGFATRKVIQKGDFVTMDFGAVCGGYLADMTRTVAVGSVTEEQKNVYEIVRGAQERAFAEIRPGACCRDVDAAARDYIYSRGYRGCFSHGLGHSIGVEVHENPRFNETCMEKLVPGVVITVEPGIYIRQRFGVRIEDMIVVRENGFENLAKSPKKLIIL</sequence>
<evidence type="ECO:0000256" key="3">
    <source>
        <dbReference type="RuleBase" id="RU000590"/>
    </source>
</evidence>
<dbReference type="AlphaFoldDB" id="C6LJG9"/>
<dbReference type="InterPro" id="IPR000994">
    <property type="entry name" value="Pept_M24"/>
</dbReference>
<dbReference type="Pfam" id="PF01321">
    <property type="entry name" value="Creatinase_N"/>
    <property type="match status" value="1"/>
</dbReference>
<dbReference type="EMBL" id="ACCL02000020">
    <property type="protein sequence ID" value="EET59283.1"/>
    <property type="molecule type" value="Genomic_DNA"/>
</dbReference>
<dbReference type="InterPro" id="IPR000587">
    <property type="entry name" value="Creatinase_N"/>
</dbReference>
<dbReference type="SUPFAM" id="SSF55920">
    <property type="entry name" value="Creatinase/aminopeptidase"/>
    <property type="match status" value="1"/>
</dbReference>
<dbReference type="SUPFAM" id="SSF53092">
    <property type="entry name" value="Creatinase/prolidase N-terminal domain"/>
    <property type="match status" value="1"/>
</dbReference>
<proteinExistence type="inferred from homology"/>
<dbReference type="Gene3D" id="3.90.230.10">
    <property type="entry name" value="Creatinase/methionine aminopeptidase superfamily"/>
    <property type="match status" value="1"/>
</dbReference>
<dbReference type="InterPro" id="IPR001131">
    <property type="entry name" value="Peptidase_M24B_aminopep-P_CS"/>
</dbReference>
<dbReference type="GO" id="GO:0046872">
    <property type="term" value="F:metal ion binding"/>
    <property type="evidence" value="ECO:0007669"/>
    <property type="project" value="UniProtKB-KW"/>
</dbReference>
<dbReference type="CDD" id="cd01092">
    <property type="entry name" value="APP-like"/>
    <property type="match status" value="1"/>
</dbReference>
<keyword evidence="7" id="KW-1185">Reference proteome</keyword>
<gene>
    <name evidence="6" type="ORF">BRYFOR_08805</name>
</gene>
<dbReference type="Proteomes" id="UP000005561">
    <property type="component" value="Unassembled WGS sequence"/>
</dbReference>
<keyword evidence="1 3" id="KW-0479">Metal-binding</keyword>
<keyword evidence="2" id="KW-0378">Hydrolase</keyword>
<dbReference type="PANTHER" id="PTHR46112:SF3">
    <property type="entry name" value="AMINOPEPTIDASE YPDF"/>
    <property type="match status" value="1"/>
</dbReference>
<dbReference type="OrthoDB" id="9806388at2"/>
<name>C6LJG9_9FIRM</name>
<dbReference type="PANTHER" id="PTHR46112">
    <property type="entry name" value="AMINOPEPTIDASE"/>
    <property type="match status" value="1"/>
</dbReference>
<dbReference type="GO" id="GO:0016787">
    <property type="term" value="F:hydrolase activity"/>
    <property type="evidence" value="ECO:0007669"/>
    <property type="project" value="UniProtKB-KW"/>
</dbReference>
<dbReference type="Pfam" id="PF00557">
    <property type="entry name" value="Peptidase_M24"/>
    <property type="match status" value="1"/>
</dbReference>
<dbReference type="InterPro" id="IPR036005">
    <property type="entry name" value="Creatinase/aminopeptidase-like"/>
</dbReference>
<dbReference type="Gene3D" id="3.40.350.10">
    <property type="entry name" value="Creatinase/prolidase N-terminal domain"/>
    <property type="match status" value="1"/>
</dbReference>
<protein>
    <submittedName>
        <fullName evidence="6">Creatinase</fullName>
    </submittedName>
</protein>
<evidence type="ECO:0000313" key="6">
    <source>
        <dbReference type="EMBL" id="EET59283.1"/>
    </source>
</evidence>